<evidence type="ECO:0000313" key="2">
    <source>
        <dbReference type="EMBL" id="MVU80159.1"/>
    </source>
</evidence>
<dbReference type="InterPro" id="IPR020843">
    <property type="entry name" value="ER"/>
</dbReference>
<organism evidence="2 3">
    <name type="scientific">Nocardia terrae</name>
    <dbReference type="NCBI Taxonomy" id="2675851"/>
    <lineage>
        <taxon>Bacteria</taxon>
        <taxon>Bacillati</taxon>
        <taxon>Actinomycetota</taxon>
        <taxon>Actinomycetes</taxon>
        <taxon>Mycobacteriales</taxon>
        <taxon>Nocardiaceae</taxon>
        <taxon>Nocardia</taxon>
    </lineage>
</organism>
<name>A0A7K1V146_9NOCA</name>
<dbReference type="Pfam" id="PF08240">
    <property type="entry name" value="ADH_N"/>
    <property type="match status" value="1"/>
</dbReference>
<comment type="caution">
    <text evidence="2">The sequence shown here is derived from an EMBL/GenBank/DDBJ whole genome shotgun (WGS) entry which is preliminary data.</text>
</comment>
<dbReference type="SUPFAM" id="SSF50129">
    <property type="entry name" value="GroES-like"/>
    <property type="match status" value="1"/>
</dbReference>
<dbReference type="CDD" id="cd05289">
    <property type="entry name" value="MDR_like_2"/>
    <property type="match status" value="1"/>
</dbReference>
<dbReference type="SUPFAM" id="SSF51735">
    <property type="entry name" value="NAD(P)-binding Rossmann-fold domains"/>
    <property type="match status" value="1"/>
</dbReference>
<reference evidence="2 3" key="1">
    <citation type="submission" date="2019-12" db="EMBL/GenBank/DDBJ databases">
        <title>Nocardia sp. nov. ET3-3 isolated from soil.</title>
        <authorList>
            <person name="Kanchanasin P."/>
            <person name="Tanasupawat S."/>
            <person name="Yuki M."/>
            <person name="Kudo T."/>
        </authorList>
    </citation>
    <scope>NUCLEOTIDE SEQUENCE [LARGE SCALE GENOMIC DNA]</scope>
    <source>
        <strain evidence="2 3">ET3-3</strain>
    </source>
</reference>
<feature type="domain" description="Enoyl reductase (ER)" evidence="1">
    <location>
        <begin position="10"/>
        <end position="323"/>
    </location>
</feature>
<dbReference type="RefSeq" id="WP_157389678.1">
    <property type="nucleotide sequence ID" value="NZ_WRPP01000004.1"/>
</dbReference>
<dbReference type="PANTHER" id="PTHR44013:SF1">
    <property type="entry name" value="ZINC-TYPE ALCOHOL DEHYDROGENASE-LIKE PROTEIN C16A3.02C"/>
    <property type="match status" value="1"/>
</dbReference>
<sequence>MRAIVVREFGGRPEAADMPIPEVGPGQVQIQLEAAGVNPFDKRIMDGFLDGKLPHDFPLIPGTDGAGTISAVGSGVNDFEIGDRVVGKFLVPPVGHGTFAEYIVVPCESTIAKLPDEVTAIRAAALPTAGITALDLMHAAGVKGGQKILIVGASGGVGSYLVQLGALAGAHVLATARPDDTDRMIRLGATEVVNYGRITVTDSPTHALDSEPSVADSVRITDPGGIDVLFDLVSPPPVFADNASLVKPGGAAYSTVWSADEEDLKARGVTGGNLESTGGAAELRELLRLVGNSDLMVPISNMPPLAEAADVIGAPGARGKTVLVI</sequence>
<gene>
    <name evidence="2" type="ORF">GPX89_23305</name>
</gene>
<dbReference type="InterPro" id="IPR052733">
    <property type="entry name" value="Chloroplast_QOR"/>
</dbReference>
<proteinExistence type="predicted"/>
<dbReference type="Proteomes" id="UP000466794">
    <property type="component" value="Unassembled WGS sequence"/>
</dbReference>
<evidence type="ECO:0000259" key="1">
    <source>
        <dbReference type="SMART" id="SM00829"/>
    </source>
</evidence>
<keyword evidence="3" id="KW-1185">Reference proteome</keyword>
<dbReference type="InterPro" id="IPR036291">
    <property type="entry name" value="NAD(P)-bd_dom_sf"/>
</dbReference>
<dbReference type="SMART" id="SM00829">
    <property type="entry name" value="PKS_ER"/>
    <property type="match status" value="1"/>
</dbReference>
<dbReference type="EMBL" id="WRPP01000004">
    <property type="protein sequence ID" value="MVU80159.1"/>
    <property type="molecule type" value="Genomic_DNA"/>
</dbReference>
<dbReference type="Gene3D" id="3.40.50.720">
    <property type="entry name" value="NAD(P)-binding Rossmann-like Domain"/>
    <property type="match status" value="1"/>
</dbReference>
<dbReference type="Gene3D" id="3.90.180.10">
    <property type="entry name" value="Medium-chain alcohol dehydrogenases, catalytic domain"/>
    <property type="match status" value="1"/>
</dbReference>
<dbReference type="InterPro" id="IPR013154">
    <property type="entry name" value="ADH-like_N"/>
</dbReference>
<dbReference type="InterPro" id="IPR013149">
    <property type="entry name" value="ADH-like_C"/>
</dbReference>
<dbReference type="PANTHER" id="PTHR44013">
    <property type="entry name" value="ZINC-TYPE ALCOHOL DEHYDROGENASE-LIKE PROTEIN C16A3.02C"/>
    <property type="match status" value="1"/>
</dbReference>
<dbReference type="AlphaFoldDB" id="A0A7K1V146"/>
<protein>
    <submittedName>
        <fullName evidence="2">Alcohol dehydrogenase catalytic domain-containing protein</fullName>
    </submittedName>
</protein>
<accession>A0A7K1V146</accession>
<dbReference type="GO" id="GO:0016491">
    <property type="term" value="F:oxidoreductase activity"/>
    <property type="evidence" value="ECO:0007669"/>
    <property type="project" value="InterPro"/>
</dbReference>
<evidence type="ECO:0000313" key="3">
    <source>
        <dbReference type="Proteomes" id="UP000466794"/>
    </source>
</evidence>
<dbReference type="InterPro" id="IPR011032">
    <property type="entry name" value="GroES-like_sf"/>
</dbReference>
<dbReference type="Pfam" id="PF00107">
    <property type="entry name" value="ADH_zinc_N"/>
    <property type="match status" value="1"/>
</dbReference>